<dbReference type="EMBL" id="CP031088">
    <property type="protein sequence ID" value="AXF95632.1"/>
    <property type="molecule type" value="Genomic_DNA"/>
</dbReference>
<keyword evidence="2" id="KW-1185">Reference proteome</keyword>
<organism evidence="1 2">
    <name type="scientific">Spiroplasma phoeniceum P40</name>
    <dbReference type="NCBI Taxonomy" id="1276259"/>
    <lineage>
        <taxon>Bacteria</taxon>
        <taxon>Bacillati</taxon>
        <taxon>Mycoplasmatota</taxon>
        <taxon>Mollicutes</taxon>
        <taxon>Entomoplasmatales</taxon>
        <taxon>Spiroplasmataceae</taxon>
        <taxon>Spiroplasma</taxon>
    </lineage>
</organism>
<protein>
    <submittedName>
        <fullName evidence="1">Uncharacterized protein</fullName>
    </submittedName>
</protein>
<evidence type="ECO:0000313" key="2">
    <source>
        <dbReference type="Proteomes" id="UP000253689"/>
    </source>
</evidence>
<dbReference type="Proteomes" id="UP000253689">
    <property type="component" value="Chromosome"/>
</dbReference>
<dbReference type="AlphaFoldDB" id="A0A345DN44"/>
<name>A0A345DN44_9MOLU</name>
<proteinExistence type="predicted"/>
<evidence type="ECO:0000313" key="1">
    <source>
        <dbReference type="EMBL" id="AXF95632.1"/>
    </source>
</evidence>
<dbReference type="RefSeq" id="WP_114564499.1">
    <property type="nucleotide sequence ID" value="NZ_CP031088.1"/>
</dbReference>
<reference evidence="2" key="1">
    <citation type="submission" date="2018-07" db="EMBL/GenBank/DDBJ databases">
        <title>Complete Genome Sequence of Spiroplasma phoeniceum.</title>
        <authorList>
            <person name="Davis R.E."/>
            <person name="Shao J.Y."/>
            <person name="Zhao Y."/>
            <person name="Silver A."/>
            <person name="Stump z."/>
            <person name="Gasparich G."/>
        </authorList>
    </citation>
    <scope>NUCLEOTIDE SEQUENCE [LARGE SCALE GENOMIC DNA]</scope>
    <source>
        <strain evidence="2">P40</strain>
    </source>
</reference>
<dbReference type="KEGG" id="sphh:SDAV_00641"/>
<sequence length="104" mass="12519">MQVNIDYEVTFKGLPARDKINALVVITNDLDVLSNLQDNIEEYFTMFVNKVLKNQKFQIRVRKYSYEWYPSRIIWSIVREALKNENILFFGSNLSDYRNTFLWI</sequence>
<gene>
    <name evidence="1" type="ORF">SDAV_00641</name>
</gene>
<accession>A0A345DN44</accession>